<protein>
    <submittedName>
        <fullName evidence="1">Uncharacterized protein</fullName>
    </submittedName>
</protein>
<proteinExistence type="predicted"/>
<comment type="caution">
    <text evidence="1">The sequence shown here is derived from an EMBL/GenBank/DDBJ whole genome shotgun (WGS) entry which is preliminary data.</text>
</comment>
<dbReference type="EMBL" id="LAZR01000211">
    <property type="protein sequence ID" value="KKN81711.1"/>
    <property type="molecule type" value="Genomic_DNA"/>
</dbReference>
<evidence type="ECO:0000313" key="1">
    <source>
        <dbReference type="EMBL" id="KKN81711.1"/>
    </source>
</evidence>
<organism evidence="1">
    <name type="scientific">marine sediment metagenome</name>
    <dbReference type="NCBI Taxonomy" id="412755"/>
    <lineage>
        <taxon>unclassified sequences</taxon>
        <taxon>metagenomes</taxon>
        <taxon>ecological metagenomes</taxon>
    </lineage>
</organism>
<name>A0A0F9W7P9_9ZZZZ</name>
<sequence length="1829" mass="208541">MAENNLGIKTKFPTFEDAQAEWEKQTAFHLRAGQQVTSALIGIDEQVRTIEQQAVREQLNQVIPASRAILDPYGQSGISGIIDFSLPDKRFTNFEEVNARMGRILVQGRIHQYYFDLYTTIPRLISNSVAVALEEGGADITVDDILQVAIPPDVLDEFSRNQINDIIQGMIDVFVGVRYPVDETFTSEQLDEVDRSELKQDALVAPVRPSIKPTVTIATVSEIRKQLVQSTIPISKLTDDNWDDVMKGNGLTDADLELVNFARLDSQRIVEAWQEQIAANDAFDVGMRELPPYRASEILSAALISPAQPLLMATNWYFERVSQPLAGILWGSFGVGDIEAQYREYVKSGDSRWQAAGKAWEDWDGNWALKYLVMEAVVDPLSYLGWGIATRITRPLGAFGRLVGAGERAFTTVMEIPFDLIKTGIKRIPMSMIQRAGRYQAVAGQTVERYMESFTGRPLSFMSMEQWDKGVRAATRAARQHPQSDTDMVRAGLAFLHHEPIGEDLVRSWARQLKSGLSAEEITRVTIDNVDDIFEQWFTKRIGTAEEVAGRILSVLDAADIDDVTRSLARKLVNARADRLNAGARAYGKALSPHVAMRAFQKASYRIYVNTENSAAALVRREHGRYASLLDSVGGQLSTIWRDQVERKITRPFAEAYLTFGMYGPMNVLEDYFRSALGGVFPHRMTNEQWDLVRFGLNVDPQLSVFGLQEQLGTTFVREGTADQFNNWVIQLAALGQKGWGDKIQKFLVRLPGGFGMDIRRNFVANKYLQILSENGGEALTRLMRMGPELPGGLDKHLVKSIDQVITRAKVSGNPDMVRSLKQMFTRKKILRNEIDTILKEHPNLTNNVRDRLMQFFDEDMLFNTAVDVEPRFAVVSNIDNRINDLNNIMLDDFIRGPQMATRQFNELADKLVEFGIENPVELAQSIMSLNRMSELFGATPKQIMAQVTVRSRGLPLPERVDAFNRSFDDMSRFMESASQDIERVVNNLRERLAQPLFSDDVLQTAITRDANKLFDDMVALNQRSADFRRRINSWRSDQFAGKGRGDLGSDFWDSFYIQLDRQYDEFNTAIAGSYGKMLTDIEQLSMSAGVKRTVRPPIRVTDRPLAPNDIAMLIETRGDDVSRALMETLTVQNDRAFFIEYVLAKTRTDDVGFSRSSIGDVYDQILHSMQVSPEDMNWISGAQRELNQVRNDLHILHNSKMFPEEDIARIGSFFDETADAMDNEMFDNGVLRPEFEGLQDVRQNSMDEAHKWYQKEYTDYSNANAFDAMMKQIYPFWTYESQRWFWVPRSFARHPGILGEWGRWQNNTDRGYIPIAGTSMEWNIARGNVYGVLSTRLMQRDYPEYYDQLEGASKMVEFSDALSRYGFYPGPVFSITLAALGGLETQMGETMPAIWKTPLNMLVGMFPDNEAVKLLSDKIFNDRFRDYMTIQEVLKLGGDGLRIWTKRKLNEELTPAEDQMWTDARSSAAFHGAAFEQFGVFRLRSEEKRQIFDAVTELITEWTGFTAAQQDEARRRGIRIWDLVGGMSPAQQEVLKELDYYRWIGTARPLLPGREQLELNRLDQDWADVEEYTLGRREARTQLEQEFLNGTRGPDAYLAGMRDESDKIREFIDQKMLDNPLMTLEGRTEYALEKGRTMPVQSPFNELINLYFSIELLETVDPATGEIVRDWDSYWGQREAIEDAIPDDYKADWQQVLSKNSTPTEELRADINKRYFIPYNSVWEVVLGTYTPEEQALLKELFSLERLGSNLPRQEEIKRQITGEDKLLVSDFRREVSAAKKALRFVNPMLDAWLFYWGKVTSFATPEARQTYNQIAKNTGRNIGPGGV</sequence>
<accession>A0A0F9W7P9</accession>
<gene>
    <name evidence="1" type="ORF">LCGC14_0316230</name>
</gene>
<reference evidence="1" key="1">
    <citation type="journal article" date="2015" name="Nature">
        <title>Complex archaea that bridge the gap between prokaryotes and eukaryotes.</title>
        <authorList>
            <person name="Spang A."/>
            <person name="Saw J.H."/>
            <person name="Jorgensen S.L."/>
            <person name="Zaremba-Niedzwiedzka K."/>
            <person name="Martijn J."/>
            <person name="Lind A.E."/>
            <person name="van Eijk R."/>
            <person name="Schleper C."/>
            <person name="Guy L."/>
            <person name="Ettema T.J."/>
        </authorList>
    </citation>
    <scope>NUCLEOTIDE SEQUENCE</scope>
</reference>